<dbReference type="InterPro" id="IPR002591">
    <property type="entry name" value="Phosphodiest/P_Trfase"/>
</dbReference>
<dbReference type="EMBL" id="CAJOBP010084807">
    <property type="protein sequence ID" value="CAF4926772.1"/>
    <property type="molecule type" value="Genomic_DNA"/>
</dbReference>
<sequence length="41" mass="4661">MNKTLQECDDYVGLLLKAIDDNEYLKQNLNVIITADHGMHA</sequence>
<comment type="caution">
    <text evidence="1">The sequence shown here is derived from an EMBL/GenBank/DDBJ whole genome shotgun (WGS) entry which is preliminary data.</text>
</comment>
<protein>
    <submittedName>
        <fullName evidence="1">Uncharacterized protein</fullName>
    </submittedName>
</protein>
<organism evidence="1 2">
    <name type="scientific">Rotaria socialis</name>
    <dbReference type="NCBI Taxonomy" id="392032"/>
    <lineage>
        <taxon>Eukaryota</taxon>
        <taxon>Metazoa</taxon>
        <taxon>Spiralia</taxon>
        <taxon>Gnathifera</taxon>
        <taxon>Rotifera</taxon>
        <taxon>Eurotatoria</taxon>
        <taxon>Bdelloidea</taxon>
        <taxon>Philodinida</taxon>
        <taxon>Philodinidae</taxon>
        <taxon>Rotaria</taxon>
    </lineage>
</organism>
<dbReference type="Gene3D" id="3.40.720.10">
    <property type="entry name" value="Alkaline Phosphatase, subunit A"/>
    <property type="match status" value="1"/>
</dbReference>
<dbReference type="Pfam" id="PF01663">
    <property type="entry name" value="Phosphodiest"/>
    <property type="match status" value="1"/>
</dbReference>
<accession>A0A821WL28</accession>
<dbReference type="Proteomes" id="UP000663873">
    <property type="component" value="Unassembled WGS sequence"/>
</dbReference>
<dbReference type="SUPFAM" id="SSF53649">
    <property type="entry name" value="Alkaline phosphatase-like"/>
    <property type="match status" value="1"/>
</dbReference>
<name>A0A821WL28_9BILA</name>
<reference evidence="1" key="1">
    <citation type="submission" date="2021-02" db="EMBL/GenBank/DDBJ databases">
        <authorList>
            <person name="Nowell W R."/>
        </authorList>
    </citation>
    <scope>NUCLEOTIDE SEQUENCE</scope>
</reference>
<feature type="non-terminal residue" evidence="1">
    <location>
        <position position="41"/>
    </location>
</feature>
<evidence type="ECO:0000313" key="1">
    <source>
        <dbReference type="EMBL" id="CAF4926772.1"/>
    </source>
</evidence>
<dbReference type="InterPro" id="IPR017850">
    <property type="entry name" value="Alkaline_phosphatase_core_sf"/>
</dbReference>
<gene>
    <name evidence="1" type="ORF">UJA718_LOCUS46684</name>
</gene>
<evidence type="ECO:0000313" key="2">
    <source>
        <dbReference type="Proteomes" id="UP000663873"/>
    </source>
</evidence>
<dbReference type="AlphaFoldDB" id="A0A821WL28"/>
<proteinExistence type="predicted"/>
<keyword evidence="2" id="KW-1185">Reference proteome</keyword>